<evidence type="ECO:0000256" key="1">
    <source>
        <dbReference type="SAM" id="MobiDB-lite"/>
    </source>
</evidence>
<feature type="compositionally biased region" description="Basic residues" evidence="1">
    <location>
        <begin position="49"/>
        <end position="60"/>
    </location>
</feature>
<accession>A0A4Y2LDR9</accession>
<dbReference type="EMBL" id="BGPR01005723">
    <property type="protein sequence ID" value="GBN12828.1"/>
    <property type="molecule type" value="Genomic_DNA"/>
</dbReference>
<feature type="region of interest" description="Disordered" evidence="1">
    <location>
        <begin position="42"/>
        <end position="94"/>
    </location>
</feature>
<gene>
    <name evidence="2" type="ORF">AVEN_215692_1</name>
</gene>
<reference evidence="2 3" key="1">
    <citation type="journal article" date="2019" name="Sci. Rep.">
        <title>Orb-weaving spider Araneus ventricosus genome elucidates the spidroin gene catalogue.</title>
        <authorList>
            <person name="Kono N."/>
            <person name="Nakamura H."/>
            <person name="Ohtoshi R."/>
            <person name="Moran D.A.P."/>
            <person name="Shinohara A."/>
            <person name="Yoshida Y."/>
            <person name="Fujiwara M."/>
            <person name="Mori M."/>
            <person name="Tomita M."/>
            <person name="Arakawa K."/>
        </authorList>
    </citation>
    <scope>NUCLEOTIDE SEQUENCE [LARGE SCALE GENOMIC DNA]</scope>
</reference>
<comment type="caution">
    <text evidence="2">The sequence shown here is derived from an EMBL/GenBank/DDBJ whole genome shotgun (WGS) entry which is preliminary data.</text>
</comment>
<dbReference type="Proteomes" id="UP000499080">
    <property type="component" value="Unassembled WGS sequence"/>
</dbReference>
<protein>
    <recommendedName>
        <fullName evidence="4">Pre-C2HC domain-containing protein</fullName>
    </recommendedName>
</protein>
<organism evidence="2 3">
    <name type="scientific">Araneus ventricosus</name>
    <name type="common">Orbweaver spider</name>
    <name type="synonym">Epeira ventricosa</name>
    <dbReference type="NCBI Taxonomy" id="182803"/>
    <lineage>
        <taxon>Eukaryota</taxon>
        <taxon>Metazoa</taxon>
        <taxon>Ecdysozoa</taxon>
        <taxon>Arthropoda</taxon>
        <taxon>Chelicerata</taxon>
        <taxon>Arachnida</taxon>
        <taxon>Araneae</taxon>
        <taxon>Araneomorphae</taxon>
        <taxon>Entelegynae</taxon>
        <taxon>Araneoidea</taxon>
        <taxon>Araneidae</taxon>
        <taxon>Araneus</taxon>
    </lineage>
</organism>
<sequence>MNIAECEEALSSLRPCPLVKCTRHHEITKDDEMVEPGQYVLSTNFSPHKNPKTTKSRHLSKTNTMLDEFDKNDRETSENSIKTVSRKNAAKPRAEEKKTVIETLNKFQLMDVEEQENLTEHPKIIIPAINLKLSDDYNLTPQEISRNHPETTNKYDRGYIKISPNSLGDRDKIIDYLNKTNQEYVLSEASADRPIKIVIKNLPPDH</sequence>
<proteinExistence type="predicted"/>
<keyword evidence="3" id="KW-1185">Reference proteome</keyword>
<dbReference type="AlphaFoldDB" id="A0A4Y2LDR9"/>
<feature type="compositionally biased region" description="Basic and acidic residues" evidence="1">
    <location>
        <begin position="68"/>
        <end position="77"/>
    </location>
</feature>
<evidence type="ECO:0008006" key="4">
    <source>
        <dbReference type="Google" id="ProtNLM"/>
    </source>
</evidence>
<evidence type="ECO:0000313" key="3">
    <source>
        <dbReference type="Proteomes" id="UP000499080"/>
    </source>
</evidence>
<name>A0A4Y2LDR9_ARAVE</name>
<evidence type="ECO:0000313" key="2">
    <source>
        <dbReference type="EMBL" id="GBN12828.1"/>
    </source>
</evidence>